<reference evidence="1" key="1">
    <citation type="submission" date="2021-01" db="EMBL/GenBank/DDBJ databases">
        <authorList>
            <consortium name="Genoscope - CEA"/>
            <person name="William W."/>
        </authorList>
    </citation>
    <scope>NUCLEOTIDE SEQUENCE</scope>
</reference>
<dbReference type="EMBL" id="HG994366">
    <property type="protein sequence ID" value="CAF1892034.1"/>
    <property type="molecule type" value="Genomic_DNA"/>
</dbReference>
<evidence type="ECO:0000313" key="1">
    <source>
        <dbReference type="EMBL" id="CAF1892034.1"/>
    </source>
</evidence>
<sequence length="34" mass="3851">MDDGKDGAGKRDDARSGSGGSILWVWRFRRRSRV</sequence>
<organism evidence="1">
    <name type="scientific">Brassica napus</name>
    <name type="common">Rape</name>
    <dbReference type="NCBI Taxonomy" id="3708"/>
    <lineage>
        <taxon>Eukaryota</taxon>
        <taxon>Viridiplantae</taxon>
        <taxon>Streptophyta</taxon>
        <taxon>Embryophyta</taxon>
        <taxon>Tracheophyta</taxon>
        <taxon>Spermatophyta</taxon>
        <taxon>Magnoliopsida</taxon>
        <taxon>eudicotyledons</taxon>
        <taxon>Gunneridae</taxon>
        <taxon>Pentapetalae</taxon>
        <taxon>rosids</taxon>
        <taxon>malvids</taxon>
        <taxon>Brassicales</taxon>
        <taxon>Brassicaceae</taxon>
        <taxon>Brassiceae</taxon>
        <taxon>Brassica</taxon>
    </lineage>
</organism>
<protein>
    <submittedName>
        <fullName evidence="1">(rape) hypothetical protein</fullName>
    </submittedName>
</protein>
<accession>A0A816K3F3</accession>
<dbReference type="Proteomes" id="UP001295469">
    <property type="component" value="Chromosome C02"/>
</dbReference>
<gene>
    <name evidence="1" type="ORF">DARMORV10_C02P13240.1</name>
</gene>
<dbReference type="AlphaFoldDB" id="A0A816K3F3"/>
<name>A0A816K3F3_BRANA</name>
<proteinExistence type="predicted"/>